<evidence type="ECO:0000313" key="2">
    <source>
        <dbReference type="Proteomes" id="UP000245207"/>
    </source>
</evidence>
<sequence>MHEKRYHVSNLFAPTSLSYNLVKPITPETWTFMLISYLRKNKEKLRKALRFIASPLNYTTFFNAVPLKIYYLQNWFLTDDGGPTSLDGRNIQEAIDSMPGMTAYAGFYKICAPKKGEYVFVSAASGAVGQLVGKFAKLSGCYVVGSAGTKEKVLSQWHCYYFENVGGKMLEAVLLNIRMLGRIACCGMISQYNLEQVDEVHNLTNLITKSVRRQGFIVSHYYDKYPKYLEMIISLIREGKICYIEDIVEGLENAPVALVGLFSGKKCREASGACGP</sequence>
<dbReference type="STRING" id="35608.A0A2U1QB19"/>
<dbReference type="OrthoDB" id="809632at2759"/>
<comment type="caution">
    <text evidence="1">The sequence shown here is derived from an EMBL/GenBank/DDBJ whole genome shotgun (WGS) entry which is preliminary data.</text>
</comment>
<evidence type="ECO:0000313" key="1">
    <source>
        <dbReference type="EMBL" id="PWA95199.1"/>
    </source>
</evidence>
<dbReference type="GO" id="GO:0032440">
    <property type="term" value="F:2-alkenal reductase [NAD(P)H] activity"/>
    <property type="evidence" value="ECO:0007669"/>
    <property type="project" value="TreeGrafter"/>
</dbReference>
<dbReference type="PANTHER" id="PTHR43205:SF7">
    <property type="entry name" value="PROSTAGLANDIN REDUCTASE 1"/>
    <property type="match status" value="1"/>
</dbReference>
<accession>A0A2U1QB19</accession>
<dbReference type="Gene3D" id="3.40.50.720">
    <property type="entry name" value="NAD(P)-binding Rossmann-like Domain"/>
    <property type="match status" value="2"/>
</dbReference>
<dbReference type="InterPro" id="IPR036291">
    <property type="entry name" value="NAD(P)-bd_dom_sf"/>
</dbReference>
<protein>
    <submittedName>
        <fullName evidence="1">Zinc-binding dehydrogenase</fullName>
    </submittedName>
</protein>
<name>A0A2U1QB19_ARTAN</name>
<dbReference type="AlphaFoldDB" id="A0A2U1QB19"/>
<keyword evidence="2" id="KW-1185">Reference proteome</keyword>
<dbReference type="EMBL" id="PKPP01000258">
    <property type="protein sequence ID" value="PWA95199.1"/>
    <property type="molecule type" value="Genomic_DNA"/>
</dbReference>
<dbReference type="PANTHER" id="PTHR43205">
    <property type="entry name" value="PROSTAGLANDIN REDUCTASE"/>
    <property type="match status" value="1"/>
</dbReference>
<organism evidence="1 2">
    <name type="scientific">Artemisia annua</name>
    <name type="common">Sweet wormwood</name>
    <dbReference type="NCBI Taxonomy" id="35608"/>
    <lineage>
        <taxon>Eukaryota</taxon>
        <taxon>Viridiplantae</taxon>
        <taxon>Streptophyta</taxon>
        <taxon>Embryophyta</taxon>
        <taxon>Tracheophyta</taxon>
        <taxon>Spermatophyta</taxon>
        <taxon>Magnoliopsida</taxon>
        <taxon>eudicotyledons</taxon>
        <taxon>Gunneridae</taxon>
        <taxon>Pentapetalae</taxon>
        <taxon>asterids</taxon>
        <taxon>campanulids</taxon>
        <taxon>Asterales</taxon>
        <taxon>Asteraceae</taxon>
        <taxon>Asteroideae</taxon>
        <taxon>Anthemideae</taxon>
        <taxon>Artemisiinae</taxon>
        <taxon>Artemisia</taxon>
    </lineage>
</organism>
<dbReference type="SUPFAM" id="SSF51735">
    <property type="entry name" value="NAD(P)-binding Rossmann-fold domains"/>
    <property type="match status" value="1"/>
</dbReference>
<proteinExistence type="predicted"/>
<reference evidence="1 2" key="1">
    <citation type="journal article" date="2018" name="Mol. Plant">
        <title>The genome of Artemisia annua provides insight into the evolution of Asteraceae family and artemisinin biosynthesis.</title>
        <authorList>
            <person name="Shen Q."/>
            <person name="Zhang L."/>
            <person name="Liao Z."/>
            <person name="Wang S."/>
            <person name="Yan T."/>
            <person name="Shi P."/>
            <person name="Liu M."/>
            <person name="Fu X."/>
            <person name="Pan Q."/>
            <person name="Wang Y."/>
            <person name="Lv Z."/>
            <person name="Lu X."/>
            <person name="Zhang F."/>
            <person name="Jiang W."/>
            <person name="Ma Y."/>
            <person name="Chen M."/>
            <person name="Hao X."/>
            <person name="Li L."/>
            <person name="Tang Y."/>
            <person name="Lv G."/>
            <person name="Zhou Y."/>
            <person name="Sun X."/>
            <person name="Brodelius P.E."/>
            <person name="Rose J.K.C."/>
            <person name="Tang K."/>
        </authorList>
    </citation>
    <scope>NUCLEOTIDE SEQUENCE [LARGE SCALE GENOMIC DNA]</scope>
    <source>
        <strain evidence="2">cv. Huhao1</strain>
        <tissue evidence="1">Leaf</tissue>
    </source>
</reference>
<gene>
    <name evidence="1" type="ORF">CTI12_AA052880</name>
</gene>
<dbReference type="InterPro" id="IPR045010">
    <property type="entry name" value="MDR_fam"/>
</dbReference>
<dbReference type="Proteomes" id="UP000245207">
    <property type="component" value="Unassembled WGS sequence"/>
</dbReference>